<name>A0A4R8T8J4_9PEZI</name>
<dbReference type="EMBL" id="QAPF01000187">
    <property type="protein sequence ID" value="TEA13773.1"/>
    <property type="molecule type" value="Genomic_DNA"/>
</dbReference>
<dbReference type="AlphaFoldDB" id="A0A4R8T8J4"/>
<dbReference type="Proteomes" id="UP000295604">
    <property type="component" value="Unassembled WGS sequence"/>
</dbReference>
<comment type="caution">
    <text evidence="1">The sequence shown here is derived from an EMBL/GenBank/DDBJ whole genome shotgun (WGS) entry which is preliminary data.</text>
</comment>
<protein>
    <submittedName>
        <fullName evidence="1">Uncharacterized protein</fullName>
    </submittedName>
</protein>
<sequence>MQPSEVTASNSRTRFARLVLVALRLPYGASGMVIRPRPFSPITIGDAMLRRDAACCSLLLLLLLLRLQPSRRWPDIGMSARTLAISPAAFDKHRISAGTYCCNRSLSPYGIAGLAFALVTTLSEDPWIWLRPISQ</sequence>
<reference evidence="1 2" key="1">
    <citation type="submission" date="2018-11" db="EMBL/GenBank/DDBJ databases">
        <title>Genome sequence and assembly of Colletotrichum sidae.</title>
        <authorList>
            <person name="Gan P."/>
            <person name="Shirasu K."/>
        </authorList>
    </citation>
    <scope>NUCLEOTIDE SEQUENCE [LARGE SCALE GENOMIC DNA]</scope>
    <source>
        <strain evidence="1 2">CBS 518.97</strain>
    </source>
</reference>
<accession>A0A4R8T8J4</accession>
<proteinExistence type="predicted"/>
<keyword evidence="2" id="KW-1185">Reference proteome</keyword>
<organism evidence="1 2">
    <name type="scientific">Colletotrichum sidae</name>
    <dbReference type="NCBI Taxonomy" id="1347389"/>
    <lineage>
        <taxon>Eukaryota</taxon>
        <taxon>Fungi</taxon>
        <taxon>Dikarya</taxon>
        <taxon>Ascomycota</taxon>
        <taxon>Pezizomycotina</taxon>
        <taxon>Sordariomycetes</taxon>
        <taxon>Hypocreomycetidae</taxon>
        <taxon>Glomerellales</taxon>
        <taxon>Glomerellaceae</taxon>
        <taxon>Colletotrichum</taxon>
        <taxon>Colletotrichum orbiculare species complex</taxon>
    </lineage>
</organism>
<gene>
    <name evidence="1" type="ORF">C8034_v004141</name>
</gene>
<evidence type="ECO:0000313" key="1">
    <source>
        <dbReference type="EMBL" id="TEA13773.1"/>
    </source>
</evidence>
<evidence type="ECO:0000313" key="2">
    <source>
        <dbReference type="Proteomes" id="UP000295604"/>
    </source>
</evidence>